<protein>
    <recommendedName>
        <fullName evidence="3">DUF1476 domain-containing protein</fullName>
    </recommendedName>
</protein>
<proteinExistence type="predicted"/>
<name>A0ABQ4S9J8_9HYPH</name>
<gene>
    <name evidence="1" type="ORF">GMJLKIPL_1556</name>
</gene>
<evidence type="ECO:0008006" key="3">
    <source>
        <dbReference type="Google" id="ProtNLM"/>
    </source>
</evidence>
<dbReference type="EMBL" id="BPQQ01000017">
    <property type="protein sequence ID" value="GJD99638.1"/>
    <property type="molecule type" value="Genomic_DNA"/>
</dbReference>
<dbReference type="Proteomes" id="UP001055153">
    <property type="component" value="Unassembled WGS sequence"/>
</dbReference>
<keyword evidence="2" id="KW-1185">Reference proteome</keyword>
<dbReference type="Gene3D" id="1.10.790.20">
    <property type="entry name" value="Domain of unknown function DUF1476"/>
    <property type="match status" value="1"/>
</dbReference>
<dbReference type="InterPro" id="IPR009945">
    <property type="entry name" value="ATPase_inh_sub_z"/>
</dbReference>
<sequence>MIKAFEERERAAELLFARYEEARFAAHCYAVRALAAYAVRQLGVNDQTSEAYARVLIAAMIGGVDDEALLARVQADLAANGVDVSLTDLRDEMRRSTAQAAGTAGLVAARMTRRMAGRAAA</sequence>
<reference evidence="1" key="1">
    <citation type="journal article" date="2021" name="Front. Microbiol.">
        <title>Comprehensive Comparative Genomics and Phenotyping of Methylobacterium Species.</title>
        <authorList>
            <person name="Alessa O."/>
            <person name="Ogura Y."/>
            <person name="Fujitani Y."/>
            <person name="Takami H."/>
            <person name="Hayashi T."/>
            <person name="Sahin N."/>
            <person name="Tani A."/>
        </authorList>
    </citation>
    <scope>NUCLEOTIDE SEQUENCE</scope>
    <source>
        <strain evidence="1">DSM 17168</strain>
    </source>
</reference>
<evidence type="ECO:0000313" key="2">
    <source>
        <dbReference type="Proteomes" id="UP001055153"/>
    </source>
</evidence>
<evidence type="ECO:0000313" key="1">
    <source>
        <dbReference type="EMBL" id="GJD99638.1"/>
    </source>
</evidence>
<dbReference type="InterPro" id="IPR038293">
    <property type="entry name" value="ATPase_inh_sub_z_sf"/>
</dbReference>
<organism evidence="1 2">
    <name type="scientific">Methylobacterium isbiliense</name>
    <dbReference type="NCBI Taxonomy" id="315478"/>
    <lineage>
        <taxon>Bacteria</taxon>
        <taxon>Pseudomonadati</taxon>
        <taxon>Pseudomonadota</taxon>
        <taxon>Alphaproteobacteria</taxon>
        <taxon>Hyphomicrobiales</taxon>
        <taxon>Methylobacteriaceae</taxon>
        <taxon>Methylobacterium</taxon>
    </lineage>
</organism>
<reference evidence="1" key="2">
    <citation type="submission" date="2021-08" db="EMBL/GenBank/DDBJ databases">
        <authorList>
            <person name="Tani A."/>
            <person name="Ola A."/>
            <person name="Ogura Y."/>
            <person name="Katsura K."/>
            <person name="Hayashi T."/>
        </authorList>
    </citation>
    <scope>NUCLEOTIDE SEQUENCE</scope>
    <source>
        <strain evidence="1">DSM 17168</strain>
    </source>
</reference>
<comment type="caution">
    <text evidence="1">The sequence shown here is derived from an EMBL/GenBank/DDBJ whole genome shotgun (WGS) entry which is preliminary data.</text>
</comment>
<accession>A0ABQ4S9J8</accession>
<dbReference type="Pfam" id="PF07345">
    <property type="entry name" value="ATPaseInh_sub_z"/>
    <property type="match status" value="1"/>
</dbReference>